<protein>
    <submittedName>
        <fullName evidence="4">Ubi protein</fullName>
    </submittedName>
</protein>
<evidence type="ECO:0000313" key="5">
    <source>
        <dbReference type="Proteomes" id="UP000604046"/>
    </source>
</evidence>
<gene>
    <name evidence="4" type="primary">ubi</name>
    <name evidence="4" type="ORF">SNAT2548_LOCUS2755</name>
</gene>
<comment type="caution">
    <text evidence="4">The sequence shown here is derived from an EMBL/GenBank/DDBJ whole genome shotgun (WGS) entry which is preliminary data.</text>
</comment>
<dbReference type="OrthoDB" id="428577at2759"/>
<evidence type="ECO:0000259" key="2">
    <source>
        <dbReference type="PROSITE" id="PS50053"/>
    </source>
</evidence>
<dbReference type="GO" id="GO:0008270">
    <property type="term" value="F:zinc ion binding"/>
    <property type="evidence" value="ECO:0007669"/>
    <property type="project" value="UniProtKB-KW"/>
</dbReference>
<dbReference type="FunFam" id="3.10.20.90:FF:000160">
    <property type="entry name" value="Polyubiquitin-C"/>
    <property type="match status" value="1"/>
</dbReference>
<dbReference type="SMART" id="SM00213">
    <property type="entry name" value="UBQ"/>
    <property type="match status" value="1"/>
</dbReference>
<dbReference type="Gene3D" id="3.10.20.90">
    <property type="entry name" value="Phosphatidylinositol 3-kinase Catalytic Subunit, Chain A, domain 1"/>
    <property type="match status" value="1"/>
</dbReference>
<evidence type="ECO:0000256" key="1">
    <source>
        <dbReference type="PROSITE-ProRule" id="PRU00175"/>
    </source>
</evidence>
<dbReference type="SUPFAM" id="SSF54236">
    <property type="entry name" value="Ubiquitin-like"/>
    <property type="match status" value="1"/>
</dbReference>
<dbReference type="SUPFAM" id="SSF57850">
    <property type="entry name" value="RING/U-box"/>
    <property type="match status" value="1"/>
</dbReference>
<dbReference type="Gene3D" id="2.60.120.620">
    <property type="entry name" value="q2cbj1_9rhob like domain"/>
    <property type="match status" value="1"/>
</dbReference>
<feature type="domain" description="RING-type" evidence="3">
    <location>
        <begin position="327"/>
        <end position="364"/>
    </location>
</feature>
<dbReference type="PROSITE" id="PS50053">
    <property type="entry name" value="UBIQUITIN_2"/>
    <property type="match status" value="1"/>
</dbReference>
<dbReference type="InterPro" id="IPR019956">
    <property type="entry name" value="Ubiquitin_dom"/>
</dbReference>
<dbReference type="Proteomes" id="UP000604046">
    <property type="component" value="Unassembled WGS sequence"/>
</dbReference>
<dbReference type="Gene3D" id="3.30.40.10">
    <property type="entry name" value="Zinc/RING finger domain, C3HC4 (zinc finger)"/>
    <property type="match status" value="1"/>
</dbReference>
<dbReference type="AlphaFoldDB" id="A0A812I3A5"/>
<dbReference type="Pfam" id="PF00240">
    <property type="entry name" value="ubiquitin"/>
    <property type="match status" value="1"/>
</dbReference>
<dbReference type="PRINTS" id="PR00348">
    <property type="entry name" value="UBIQUITIN"/>
</dbReference>
<dbReference type="Pfam" id="PF13920">
    <property type="entry name" value="zf-C3HC4_3"/>
    <property type="match status" value="1"/>
</dbReference>
<dbReference type="PROSITE" id="PS50089">
    <property type="entry name" value="ZF_RING_2"/>
    <property type="match status" value="1"/>
</dbReference>
<reference evidence="4" key="1">
    <citation type="submission" date="2021-02" db="EMBL/GenBank/DDBJ databases">
        <authorList>
            <person name="Dougan E. K."/>
            <person name="Rhodes N."/>
            <person name="Thang M."/>
            <person name="Chan C."/>
        </authorList>
    </citation>
    <scope>NUCLEOTIDE SEQUENCE</scope>
</reference>
<sequence>MQIFVKTLTGATITIDVEASDTIDCVKEKILAKEGIPVDKQRLIFTGLQLEDGRSLCDYKIQKEPTLHLVFRLRGMISVFGPGAPEDPLSAFLMLSDEDRATAEVPLPELRQKAKEEHASAFHTFAFQDDARILDPLVRKVLSEFLDYMWGQEAAASPRVDLRMHIHDDVFLSLLSISSSAGQEVLRLLREAFAAIPGTPGPGKGRSKVVLRMTRGPSNGCIDFHCDGSYATGTVQVALSEPWEYNGGRLCFFVMGGLHVLERSAGSLCQHPPAVLHGVTALKEGTRKSLFVVDMQNGLGEEGVVVPSHIHVQGFQATRELPQVQKCCMCLVLPSDHAFLPCGHLCVCATCLVASHVDACPVCRESIQGTAKIFV</sequence>
<dbReference type="InterPro" id="IPR019954">
    <property type="entry name" value="Ubiquitin_CS"/>
</dbReference>
<accession>A0A812I3A5</accession>
<dbReference type="InterPro" id="IPR013083">
    <property type="entry name" value="Znf_RING/FYVE/PHD"/>
</dbReference>
<keyword evidence="1" id="KW-0862">Zinc</keyword>
<organism evidence="4 5">
    <name type="scientific">Symbiodinium natans</name>
    <dbReference type="NCBI Taxonomy" id="878477"/>
    <lineage>
        <taxon>Eukaryota</taxon>
        <taxon>Sar</taxon>
        <taxon>Alveolata</taxon>
        <taxon>Dinophyceae</taxon>
        <taxon>Suessiales</taxon>
        <taxon>Symbiodiniaceae</taxon>
        <taxon>Symbiodinium</taxon>
    </lineage>
</organism>
<proteinExistence type="predicted"/>
<dbReference type="InterPro" id="IPR050158">
    <property type="entry name" value="Ubiquitin_ubiquitin-like"/>
</dbReference>
<evidence type="ECO:0000259" key="3">
    <source>
        <dbReference type="PROSITE" id="PS50089"/>
    </source>
</evidence>
<dbReference type="PANTHER" id="PTHR10666">
    <property type="entry name" value="UBIQUITIN"/>
    <property type="match status" value="1"/>
</dbReference>
<evidence type="ECO:0000313" key="4">
    <source>
        <dbReference type="EMBL" id="CAE6972902.1"/>
    </source>
</evidence>
<dbReference type="InterPro" id="IPR001841">
    <property type="entry name" value="Znf_RING"/>
</dbReference>
<dbReference type="EMBL" id="CAJNDS010000165">
    <property type="protein sequence ID" value="CAE6972902.1"/>
    <property type="molecule type" value="Genomic_DNA"/>
</dbReference>
<name>A0A812I3A5_9DINO</name>
<keyword evidence="1" id="KW-0863">Zinc-finger</keyword>
<dbReference type="InterPro" id="IPR000626">
    <property type="entry name" value="Ubiquitin-like_dom"/>
</dbReference>
<keyword evidence="1" id="KW-0479">Metal-binding</keyword>
<dbReference type="PROSITE" id="PS00299">
    <property type="entry name" value="UBIQUITIN_1"/>
    <property type="match status" value="1"/>
</dbReference>
<dbReference type="InterPro" id="IPR029071">
    <property type="entry name" value="Ubiquitin-like_domsf"/>
</dbReference>
<keyword evidence="5" id="KW-1185">Reference proteome</keyword>
<feature type="domain" description="Ubiquitin-like" evidence="2">
    <location>
        <begin position="1"/>
        <end position="76"/>
    </location>
</feature>